<evidence type="ECO:0000313" key="1">
    <source>
        <dbReference type="Proteomes" id="UP000887564"/>
    </source>
</evidence>
<dbReference type="WBParaSite" id="PEQ_0000652801-mRNA-1">
    <property type="protein sequence ID" value="PEQ_0000652801-mRNA-1"/>
    <property type="gene ID" value="PEQ_0000652801"/>
</dbReference>
<accession>A0A914RNX9</accession>
<dbReference type="AlphaFoldDB" id="A0A914RNX9"/>
<keyword evidence="1" id="KW-1185">Reference proteome</keyword>
<evidence type="ECO:0000313" key="2">
    <source>
        <dbReference type="WBParaSite" id="PEQ_0000652801-mRNA-1"/>
    </source>
</evidence>
<organism evidence="1 2">
    <name type="scientific">Parascaris equorum</name>
    <name type="common">Equine roundworm</name>
    <dbReference type="NCBI Taxonomy" id="6256"/>
    <lineage>
        <taxon>Eukaryota</taxon>
        <taxon>Metazoa</taxon>
        <taxon>Ecdysozoa</taxon>
        <taxon>Nematoda</taxon>
        <taxon>Chromadorea</taxon>
        <taxon>Rhabditida</taxon>
        <taxon>Spirurina</taxon>
        <taxon>Ascaridomorpha</taxon>
        <taxon>Ascaridoidea</taxon>
        <taxon>Ascarididae</taxon>
        <taxon>Parascaris</taxon>
    </lineage>
</organism>
<protein>
    <submittedName>
        <fullName evidence="2">Uncharacterized protein</fullName>
    </submittedName>
</protein>
<proteinExistence type="predicted"/>
<reference evidence="2" key="1">
    <citation type="submission" date="2022-11" db="UniProtKB">
        <authorList>
            <consortium name="WormBaseParasite"/>
        </authorList>
    </citation>
    <scope>IDENTIFICATION</scope>
</reference>
<sequence>MCIWNASYPVFPILQLQNEFLRELFTWRERVLAVTKQRGAMECRRRFGGLHEVPRLGGVQPQQFHSQETNIDFSKEGNLIFPSLSRIFFRSFPTKKWRALTMGGVRRETVITFLFDISWNATQNRTWLLDFFAAVGCHKTQFSVHTILIAAHFLVAKSNYPLDIPVMSALLACIPSLFHQGGPSRLVGKLF</sequence>
<name>A0A914RNX9_PAREQ</name>
<dbReference type="Proteomes" id="UP000887564">
    <property type="component" value="Unplaced"/>
</dbReference>